<dbReference type="EMBL" id="BMUB01000001">
    <property type="protein sequence ID" value="GGU56499.1"/>
    <property type="molecule type" value="Genomic_DNA"/>
</dbReference>
<protein>
    <submittedName>
        <fullName evidence="3">NADP-dependent oxidoreductase</fullName>
    </submittedName>
</protein>
<dbReference type="GO" id="GO:0016628">
    <property type="term" value="F:oxidoreductase activity, acting on the CH-CH group of donors, NAD or NADP as acceptor"/>
    <property type="evidence" value="ECO:0007669"/>
    <property type="project" value="InterPro"/>
</dbReference>
<evidence type="ECO:0000313" key="3">
    <source>
        <dbReference type="EMBL" id="GGU56499.1"/>
    </source>
</evidence>
<name>A0A8H9HDN1_KITAU</name>
<dbReference type="Proteomes" id="UP000610124">
    <property type="component" value="Unassembled WGS sequence"/>
</dbReference>
<dbReference type="SMART" id="SM00829">
    <property type="entry name" value="PKS_ER"/>
    <property type="match status" value="1"/>
</dbReference>
<dbReference type="InterPro" id="IPR013149">
    <property type="entry name" value="ADH-like_C"/>
</dbReference>
<reference evidence="3" key="1">
    <citation type="journal article" date="2014" name="Int. J. Syst. Evol. Microbiol.">
        <title>Complete genome sequence of Corynebacterium casei LMG S-19264T (=DSM 44701T), isolated from a smear-ripened cheese.</title>
        <authorList>
            <consortium name="US DOE Joint Genome Institute (JGI-PGF)"/>
            <person name="Walter F."/>
            <person name="Albersmeier A."/>
            <person name="Kalinowski J."/>
            <person name="Ruckert C."/>
        </authorList>
    </citation>
    <scope>NUCLEOTIDE SEQUENCE</scope>
    <source>
        <strain evidence="3">JCM 4434</strain>
    </source>
</reference>
<reference evidence="3" key="2">
    <citation type="submission" date="2020-09" db="EMBL/GenBank/DDBJ databases">
        <authorList>
            <person name="Sun Q."/>
            <person name="Ohkuma M."/>
        </authorList>
    </citation>
    <scope>NUCLEOTIDE SEQUENCE</scope>
    <source>
        <strain evidence="3">JCM 4434</strain>
    </source>
</reference>
<gene>
    <name evidence="3" type="ORF">GCM10010502_03550</name>
</gene>
<dbReference type="Gene3D" id="3.90.180.10">
    <property type="entry name" value="Medium-chain alcohol dehydrogenases, catalytic domain"/>
    <property type="match status" value="1"/>
</dbReference>
<dbReference type="SUPFAM" id="SSF50129">
    <property type="entry name" value="GroES-like"/>
    <property type="match status" value="1"/>
</dbReference>
<dbReference type="SUPFAM" id="SSF51735">
    <property type="entry name" value="NAD(P)-binding Rossmann-fold domains"/>
    <property type="match status" value="1"/>
</dbReference>
<dbReference type="RefSeq" id="WP_223886137.1">
    <property type="nucleotide sequence ID" value="NZ_BMUB01000001.1"/>
</dbReference>
<dbReference type="GeneID" id="97483543"/>
<dbReference type="InterPro" id="IPR041694">
    <property type="entry name" value="ADH_N_2"/>
</dbReference>
<dbReference type="Gene3D" id="3.40.50.720">
    <property type="entry name" value="NAD(P)-binding Rossmann-like Domain"/>
    <property type="match status" value="1"/>
</dbReference>
<evidence type="ECO:0000313" key="4">
    <source>
        <dbReference type="Proteomes" id="UP000610124"/>
    </source>
</evidence>
<dbReference type="InterPro" id="IPR011032">
    <property type="entry name" value="GroES-like_sf"/>
</dbReference>
<dbReference type="Pfam" id="PF00107">
    <property type="entry name" value="ADH_zinc_N"/>
    <property type="match status" value="1"/>
</dbReference>
<dbReference type="InterPro" id="IPR045010">
    <property type="entry name" value="MDR_fam"/>
</dbReference>
<dbReference type="PANTHER" id="PTHR43205">
    <property type="entry name" value="PROSTAGLANDIN REDUCTASE"/>
    <property type="match status" value="1"/>
</dbReference>
<organism evidence="3 4">
    <name type="scientific">Kitasatospora aureofaciens</name>
    <name type="common">Streptomyces aureofaciens</name>
    <dbReference type="NCBI Taxonomy" id="1894"/>
    <lineage>
        <taxon>Bacteria</taxon>
        <taxon>Bacillati</taxon>
        <taxon>Actinomycetota</taxon>
        <taxon>Actinomycetes</taxon>
        <taxon>Kitasatosporales</taxon>
        <taxon>Streptomycetaceae</taxon>
        <taxon>Kitasatospora</taxon>
    </lineage>
</organism>
<sequence length="355" mass="38906">MSDVVRIEKWVVREHVDGVPDVDRMYRKVVEQVPVRLAEDEMLLRTRWVSVDPYLQGIALDTPVGDHMGADSIMEVVQAGPAARFAVGDLVQGFGGWRSHVIGNGGSRLWQTGTFPMVFPAYRRLDRADYDEAMPVTTALGLLGGPGMTAWGTVEKFLDVRPGQTVLVSGASGAVGSVVGQLAKHRGARVIGTTATPAKAGWLEELGFDAVLNYRDGDDPERLAKELADLAPDGVDRYFDSLGGTLTDAVFGMLAVDSRVAVCWQWGSQVGGEWAGPRLLPMIMFPRTLIRGIFALEWFTEENWSALRRDLGALVRSGDLRYRQTVHRGFDSIPAAYRSLYADRSASRGKVLVEL</sequence>
<evidence type="ECO:0000256" key="1">
    <source>
        <dbReference type="ARBA" id="ARBA00023002"/>
    </source>
</evidence>
<evidence type="ECO:0000259" key="2">
    <source>
        <dbReference type="SMART" id="SM00829"/>
    </source>
</evidence>
<feature type="domain" description="Enoyl reductase (ER)" evidence="2">
    <location>
        <begin position="20"/>
        <end position="353"/>
    </location>
</feature>
<dbReference type="CDD" id="cd05288">
    <property type="entry name" value="PGDH"/>
    <property type="match status" value="1"/>
</dbReference>
<dbReference type="AlphaFoldDB" id="A0A8H9HDN1"/>
<dbReference type="InterPro" id="IPR020843">
    <property type="entry name" value="ER"/>
</dbReference>
<dbReference type="Pfam" id="PF16884">
    <property type="entry name" value="ADH_N_2"/>
    <property type="match status" value="1"/>
</dbReference>
<dbReference type="PANTHER" id="PTHR43205:SF7">
    <property type="entry name" value="PROSTAGLANDIN REDUCTASE 1"/>
    <property type="match status" value="1"/>
</dbReference>
<accession>A0A8H9HDN1</accession>
<comment type="caution">
    <text evidence="3">The sequence shown here is derived from an EMBL/GenBank/DDBJ whole genome shotgun (WGS) entry which is preliminary data.</text>
</comment>
<proteinExistence type="predicted"/>
<dbReference type="InterPro" id="IPR036291">
    <property type="entry name" value="NAD(P)-bd_dom_sf"/>
</dbReference>
<keyword evidence="1" id="KW-0560">Oxidoreductase</keyword>